<keyword evidence="6" id="KW-0472">Membrane</keyword>
<dbReference type="GO" id="GO:0016757">
    <property type="term" value="F:glycosyltransferase activity"/>
    <property type="evidence" value="ECO:0000318"/>
    <property type="project" value="GO_Central"/>
</dbReference>
<dbReference type="PANTHER" id="PTHR11183">
    <property type="entry name" value="GLYCOGENIN SUBFAMILY MEMBER"/>
    <property type="match status" value="1"/>
</dbReference>
<reference evidence="12 13" key="1">
    <citation type="journal article" date="2011" name="Science">
        <title>The Selaginella genome identifies genetic changes associated with the evolution of vascular plants.</title>
        <authorList>
            <person name="Banks J.A."/>
            <person name="Nishiyama T."/>
            <person name="Hasebe M."/>
            <person name="Bowman J.L."/>
            <person name="Gribskov M."/>
            <person name="dePamphilis C."/>
            <person name="Albert V.A."/>
            <person name="Aono N."/>
            <person name="Aoyama T."/>
            <person name="Ambrose B.A."/>
            <person name="Ashton N.W."/>
            <person name="Axtell M.J."/>
            <person name="Barker E."/>
            <person name="Barker M.S."/>
            <person name="Bennetzen J.L."/>
            <person name="Bonawitz N.D."/>
            <person name="Chapple C."/>
            <person name="Cheng C."/>
            <person name="Correa L.G."/>
            <person name="Dacre M."/>
            <person name="DeBarry J."/>
            <person name="Dreyer I."/>
            <person name="Elias M."/>
            <person name="Engstrom E.M."/>
            <person name="Estelle M."/>
            <person name="Feng L."/>
            <person name="Finet C."/>
            <person name="Floyd S.K."/>
            <person name="Frommer W.B."/>
            <person name="Fujita T."/>
            <person name="Gramzow L."/>
            <person name="Gutensohn M."/>
            <person name="Harholt J."/>
            <person name="Hattori M."/>
            <person name="Heyl A."/>
            <person name="Hirai T."/>
            <person name="Hiwatashi Y."/>
            <person name="Ishikawa M."/>
            <person name="Iwata M."/>
            <person name="Karol K.G."/>
            <person name="Koehler B."/>
            <person name="Kolukisaoglu U."/>
            <person name="Kubo M."/>
            <person name="Kurata T."/>
            <person name="Lalonde S."/>
            <person name="Li K."/>
            <person name="Li Y."/>
            <person name="Litt A."/>
            <person name="Lyons E."/>
            <person name="Manning G."/>
            <person name="Maruyama T."/>
            <person name="Michael T.P."/>
            <person name="Mikami K."/>
            <person name="Miyazaki S."/>
            <person name="Morinaga S."/>
            <person name="Murata T."/>
            <person name="Mueller-Roeber B."/>
            <person name="Nelson D.R."/>
            <person name="Obara M."/>
            <person name="Oguri Y."/>
            <person name="Olmstead R.G."/>
            <person name="Onodera N."/>
            <person name="Petersen B.L."/>
            <person name="Pils B."/>
            <person name="Prigge M."/>
            <person name="Rensing S.A."/>
            <person name="Riano-Pachon D.M."/>
            <person name="Roberts A.W."/>
            <person name="Sato Y."/>
            <person name="Scheller H.V."/>
            <person name="Schulz B."/>
            <person name="Schulz C."/>
            <person name="Shakirov E.V."/>
            <person name="Shibagaki N."/>
            <person name="Shinohara N."/>
            <person name="Shippen D.E."/>
            <person name="Soerensen I."/>
            <person name="Sotooka R."/>
            <person name="Sugimoto N."/>
            <person name="Sugita M."/>
            <person name="Sumikawa N."/>
            <person name="Tanurdzic M."/>
            <person name="Theissen G."/>
            <person name="Ulvskov P."/>
            <person name="Wakazuki S."/>
            <person name="Weng J.K."/>
            <person name="Willats W.W."/>
            <person name="Wipf D."/>
            <person name="Wolf P.G."/>
            <person name="Yang L."/>
            <person name="Zimmer A.D."/>
            <person name="Zhu Q."/>
            <person name="Mitros T."/>
            <person name="Hellsten U."/>
            <person name="Loque D."/>
            <person name="Otillar R."/>
            <person name="Salamov A."/>
            <person name="Schmutz J."/>
            <person name="Shapiro H."/>
            <person name="Lindquist E."/>
            <person name="Lucas S."/>
            <person name="Rokhsar D."/>
            <person name="Grigoriev I.V."/>
        </authorList>
    </citation>
    <scope>NUCLEOTIDE SEQUENCE [LARGE SCALE GENOMIC DNA]</scope>
</reference>
<keyword evidence="13" id="KW-1185">Reference proteome</keyword>
<dbReference type="Gene3D" id="3.90.550.10">
    <property type="entry name" value="Spore Coat Polysaccharide Biosynthesis Protein SpsA, Chain A"/>
    <property type="match status" value="1"/>
</dbReference>
<dbReference type="SUPFAM" id="SSF53448">
    <property type="entry name" value="Nucleotide-diphospho-sugar transferases"/>
    <property type="match status" value="1"/>
</dbReference>
<evidence type="ECO:0000256" key="8">
    <source>
        <dbReference type="ARBA" id="ARBA00023316"/>
    </source>
</evidence>
<evidence type="ECO:0000256" key="6">
    <source>
        <dbReference type="ARBA" id="ARBA00023136"/>
    </source>
</evidence>
<dbReference type="OMA" id="PNTYNEW"/>
<evidence type="ECO:0000313" key="13">
    <source>
        <dbReference type="Proteomes" id="UP000001514"/>
    </source>
</evidence>
<dbReference type="FunFam" id="3.90.550.10:FF:000018">
    <property type="entry name" value="Hexosyltransferase"/>
    <property type="match status" value="1"/>
</dbReference>
<keyword evidence="7" id="KW-0464">Manganese</keyword>
<dbReference type="KEGG" id="smo:SELMODRAFT_73856"/>
<feature type="non-terminal residue" evidence="12">
    <location>
        <position position="1"/>
    </location>
</feature>
<dbReference type="GO" id="GO:0046872">
    <property type="term" value="F:metal ion binding"/>
    <property type="evidence" value="ECO:0007669"/>
    <property type="project" value="UniProtKB-KW"/>
</dbReference>
<keyword evidence="4" id="KW-0479">Metal-binding</keyword>
<dbReference type="EC" id="2.4.1.-" evidence="11"/>
<gene>
    <name evidence="12" type="ORF">SELMODRAFT_73856</name>
</gene>
<evidence type="ECO:0000313" key="12">
    <source>
        <dbReference type="EMBL" id="EFJ38143.1"/>
    </source>
</evidence>
<evidence type="ECO:0000256" key="9">
    <source>
        <dbReference type="ARBA" id="ARBA00037847"/>
    </source>
</evidence>
<dbReference type="Pfam" id="PF01501">
    <property type="entry name" value="Glyco_transf_8"/>
    <property type="match status" value="1"/>
</dbReference>
<name>D8QNP3_SELML</name>
<dbReference type="eggNOG" id="KOG1950">
    <property type="taxonomic scope" value="Eukaryota"/>
</dbReference>
<protein>
    <recommendedName>
        <fullName evidence="11">Hexosyltransferase</fullName>
        <ecNumber evidence="11">2.4.1.-</ecNumber>
    </recommendedName>
</protein>
<dbReference type="GO" id="GO:0045492">
    <property type="term" value="P:xylan biosynthetic process"/>
    <property type="evidence" value="ECO:0000318"/>
    <property type="project" value="GO_Central"/>
</dbReference>
<keyword evidence="2" id="KW-0808">Transferase</keyword>
<comment type="similarity">
    <text evidence="10">Belongs to the glycosyltransferase 8 family. Glycogenin subfamily.</text>
</comment>
<dbReference type="InterPro" id="IPR029044">
    <property type="entry name" value="Nucleotide-diphossugar_trans"/>
</dbReference>
<dbReference type="InterPro" id="IPR050587">
    <property type="entry name" value="GNT1/Glycosyltrans_8"/>
</dbReference>
<comment type="subcellular location">
    <subcellularLocation>
        <location evidence="9">Endomembrane system</location>
        <topology evidence="9">Single-pass membrane protein</topology>
    </subcellularLocation>
</comment>
<proteinExistence type="inferred from homology"/>
<dbReference type="HOGENOM" id="CLU_023070_1_0_1"/>
<keyword evidence="8" id="KW-0961">Cell wall biogenesis/degradation</keyword>
<evidence type="ECO:0000256" key="5">
    <source>
        <dbReference type="ARBA" id="ARBA00022989"/>
    </source>
</evidence>
<evidence type="ECO:0000256" key="11">
    <source>
        <dbReference type="RuleBase" id="RU362027"/>
    </source>
</evidence>
<dbReference type="InParanoid" id="D8QNP3"/>
<dbReference type="GO" id="GO:0071555">
    <property type="term" value="P:cell wall organization"/>
    <property type="evidence" value="ECO:0007669"/>
    <property type="project" value="UniProtKB-KW"/>
</dbReference>
<evidence type="ECO:0000256" key="10">
    <source>
        <dbReference type="ARBA" id="ARBA00038162"/>
    </source>
</evidence>
<dbReference type="AlphaFoldDB" id="D8QNP3"/>
<keyword evidence="1" id="KW-0328">Glycosyltransferase</keyword>
<accession>D8QNP3</accession>
<evidence type="ECO:0000256" key="1">
    <source>
        <dbReference type="ARBA" id="ARBA00022676"/>
    </source>
</evidence>
<dbReference type="Proteomes" id="UP000001514">
    <property type="component" value="Unassembled WGS sequence"/>
</dbReference>
<evidence type="ECO:0000256" key="7">
    <source>
        <dbReference type="ARBA" id="ARBA00023211"/>
    </source>
</evidence>
<organism evidence="13">
    <name type="scientific">Selaginella moellendorffii</name>
    <name type="common">Spikemoss</name>
    <dbReference type="NCBI Taxonomy" id="88036"/>
    <lineage>
        <taxon>Eukaryota</taxon>
        <taxon>Viridiplantae</taxon>
        <taxon>Streptophyta</taxon>
        <taxon>Embryophyta</taxon>
        <taxon>Tracheophyta</taxon>
        <taxon>Lycopodiopsida</taxon>
        <taxon>Selaginellales</taxon>
        <taxon>Selaginellaceae</taxon>
        <taxon>Selaginella</taxon>
    </lineage>
</organism>
<evidence type="ECO:0000256" key="2">
    <source>
        <dbReference type="ARBA" id="ARBA00022679"/>
    </source>
</evidence>
<dbReference type="InterPro" id="IPR002495">
    <property type="entry name" value="Glyco_trans_8"/>
</dbReference>
<dbReference type="STRING" id="88036.D8QNP3"/>
<evidence type="ECO:0000256" key="4">
    <source>
        <dbReference type="ARBA" id="ARBA00022723"/>
    </source>
</evidence>
<dbReference type="EMBL" id="GL377565">
    <property type="protein sequence ID" value="EFJ38143.1"/>
    <property type="molecule type" value="Genomic_DNA"/>
</dbReference>
<dbReference type="CDD" id="cd02537">
    <property type="entry name" value="GT8_Glycogenin"/>
    <property type="match status" value="1"/>
</dbReference>
<dbReference type="GO" id="GO:0005794">
    <property type="term" value="C:Golgi apparatus"/>
    <property type="evidence" value="ECO:0007669"/>
    <property type="project" value="UniProtKB-ARBA"/>
</dbReference>
<keyword evidence="3" id="KW-0812">Transmembrane</keyword>
<evidence type="ECO:0000256" key="3">
    <source>
        <dbReference type="ARBA" id="ARBA00022692"/>
    </source>
</evidence>
<keyword evidence="5" id="KW-1133">Transmembrane helix</keyword>
<sequence>LRWLQSSKEIRALKRTKEALQVGLVNFKKPESIKWELFSGGDESPHLFKFKTVKKRLDWSSFFPEDIDENDPTNSSCPNMPMPSVPKNLTLDLVVASIPCDSPSNDWARNVNCLQAFLAAAKVAANTGTDFVYVALCGKCRPIPNLFVCQELIEHQDGYWLYKLNLKRVRGLLALPVGSCQLAMPPKAKVEHVESREAYATILHSAQSYVCGAISLAHSIRSTGSTRDLVLLVDESIRLDQRQGLELAGWKVFTIQRIRNPKAEPSSYNEWNYSKFRLWQLTQYDKIIYIDADIVLLRNLDFLFDLPEITATRNDQSLFNSGVMVIEPCNCTFEFLVDNIGSIDSYNGGDQGYLNEIFTWWHRLPGTVNFLKHFDNNTVENRRKLQLFTAEPPVLYAMHFLGIKPWLCFRDYDCNWNQDQLHIFASDPVHAMWWKIHDTMPAELQKFCVLQGTQKFLLEWDIIKAKRKRYPDGHWKIKIEDPRWHGVKSQSVRKRRRLLED</sequence>
<dbReference type="OrthoDB" id="2014201at2759"/>